<feature type="domain" description="CheW-like" evidence="1">
    <location>
        <begin position="13"/>
        <end position="156"/>
    </location>
</feature>
<accession>A0A9W6NFQ7</accession>
<comment type="caution">
    <text evidence="2">The sequence shown here is derived from an EMBL/GenBank/DDBJ whole genome shotgun (WGS) entry which is preliminary data.</text>
</comment>
<reference evidence="2" key="2">
    <citation type="submission" date="2023-01" db="EMBL/GenBank/DDBJ databases">
        <authorList>
            <person name="Sun Q."/>
            <person name="Evtushenko L."/>
        </authorList>
    </citation>
    <scope>NUCLEOTIDE SEQUENCE</scope>
    <source>
        <strain evidence="2">VKM B-2935</strain>
    </source>
</reference>
<proteinExistence type="predicted"/>
<dbReference type="Proteomes" id="UP001143328">
    <property type="component" value="Unassembled WGS sequence"/>
</dbReference>
<sequence>MNANQQPAHGHKAPLYLLFSLGLERYALAARDVVAVLPRVPVKTLPGAPVWVAGVFAFRGALVPVLDLCQLSLGTAAVARTSTRTVLVHYRTADGLTRPLGLVLEQASDTLRCDAEAFRDYGLVNPASPYLGPVVETAAGLVQRIAIDQLLPETVQALLFPPQGLTL</sequence>
<dbReference type="SUPFAM" id="SSF50341">
    <property type="entry name" value="CheW-like"/>
    <property type="match status" value="1"/>
</dbReference>
<dbReference type="Pfam" id="PF01584">
    <property type="entry name" value="CheW"/>
    <property type="match status" value="1"/>
</dbReference>
<gene>
    <name evidence="2" type="ORF">GCM10017655_21290</name>
</gene>
<dbReference type="GO" id="GO:0006935">
    <property type="term" value="P:chemotaxis"/>
    <property type="evidence" value="ECO:0007669"/>
    <property type="project" value="InterPro"/>
</dbReference>
<dbReference type="GO" id="GO:0005829">
    <property type="term" value="C:cytosol"/>
    <property type="evidence" value="ECO:0007669"/>
    <property type="project" value="TreeGrafter"/>
</dbReference>
<dbReference type="InterPro" id="IPR002545">
    <property type="entry name" value="CheW-lke_dom"/>
</dbReference>
<dbReference type="RefSeq" id="WP_271195280.1">
    <property type="nucleotide sequence ID" value="NZ_BSFN01000005.1"/>
</dbReference>
<reference evidence="2" key="1">
    <citation type="journal article" date="2014" name="Int. J. Syst. Evol. Microbiol.">
        <title>Complete genome sequence of Corynebacterium casei LMG S-19264T (=DSM 44701T), isolated from a smear-ripened cheese.</title>
        <authorList>
            <consortium name="US DOE Joint Genome Institute (JGI-PGF)"/>
            <person name="Walter F."/>
            <person name="Albersmeier A."/>
            <person name="Kalinowski J."/>
            <person name="Ruckert C."/>
        </authorList>
    </citation>
    <scope>NUCLEOTIDE SEQUENCE</scope>
    <source>
        <strain evidence="2">VKM B-2935</strain>
    </source>
</reference>
<dbReference type="SMART" id="SM00260">
    <property type="entry name" value="CheW"/>
    <property type="match status" value="1"/>
</dbReference>
<evidence type="ECO:0000259" key="1">
    <source>
        <dbReference type="PROSITE" id="PS50851"/>
    </source>
</evidence>
<dbReference type="PANTHER" id="PTHR22617:SF43">
    <property type="entry name" value="PROTEIN PILI"/>
    <property type="match status" value="1"/>
</dbReference>
<dbReference type="PANTHER" id="PTHR22617">
    <property type="entry name" value="CHEMOTAXIS SENSOR HISTIDINE KINASE-RELATED"/>
    <property type="match status" value="1"/>
</dbReference>
<dbReference type="Gene3D" id="2.40.50.180">
    <property type="entry name" value="CheA-289, Domain 4"/>
    <property type="match status" value="1"/>
</dbReference>
<organism evidence="2 3">
    <name type="scientific">Pseudomonas turukhanskensis</name>
    <dbReference type="NCBI Taxonomy" id="1806536"/>
    <lineage>
        <taxon>Bacteria</taxon>
        <taxon>Pseudomonadati</taxon>
        <taxon>Pseudomonadota</taxon>
        <taxon>Gammaproteobacteria</taxon>
        <taxon>Pseudomonadales</taxon>
        <taxon>Pseudomonadaceae</taxon>
        <taxon>Pseudomonas</taxon>
    </lineage>
</organism>
<dbReference type="InterPro" id="IPR039315">
    <property type="entry name" value="CheW"/>
</dbReference>
<dbReference type="AlphaFoldDB" id="A0A9W6NFQ7"/>
<dbReference type="EMBL" id="BSFN01000005">
    <property type="protein sequence ID" value="GLK89067.1"/>
    <property type="molecule type" value="Genomic_DNA"/>
</dbReference>
<keyword evidence="3" id="KW-1185">Reference proteome</keyword>
<dbReference type="InterPro" id="IPR036061">
    <property type="entry name" value="CheW-like_dom_sf"/>
</dbReference>
<dbReference type="PROSITE" id="PS50851">
    <property type="entry name" value="CHEW"/>
    <property type="match status" value="1"/>
</dbReference>
<dbReference type="Gene3D" id="2.30.30.40">
    <property type="entry name" value="SH3 Domains"/>
    <property type="match status" value="1"/>
</dbReference>
<dbReference type="GO" id="GO:0007165">
    <property type="term" value="P:signal transduction"/>
    <property type="evidence" value="ECO:0007669"/>
    <property type="project" value="InterPro"/>
</dbReference>
<evidence type="ECO:0000313" key="2">
    <source>
        <dbReference type="EMBL" id="GLK89067.1"/>
    </source>
</evidence>
<evidence type="ECO:0000313" key="3">
    <source>
        <dbReference type="Proteomes" id="UP001143328"/>
    </source>
</evidence>
<protein>
    <submittedName>
        <fullName evidence="2">Chemotaxis protein CheW</fullName>
    </submittedName>
</protein>
<name>A0A9W6NFQ7_9PSED</name>